<dbReference type="InterPro" id="IPR029044">
    <property type="entry name" value="Nucleotide-diphossugar_trans"/>
</dbReference>
<dbReference type="PANTHER" id="PTHR47183">
    <property type="entry name" value="GLUCOSE-1-PHOSPHATE CYTIDYLYLTRANSFERASE-RELATED"/>
    <property type="match status" value="1"/>
</dbReference>
<dbReference type="CDD" id="cd02524">
    <property type="entry name" value="G1P_cytidylyltransferase"/>
    <property type="match status" value="1"/>
</dbReference>
<dbReference type="PANTHER" id="PTHR47183:SF1">
    <property type="entry name" value="GLUCOSE-1-PHOSPHATE CYTIDYLYLTRANSFERASE"/>
    <property type="match status" value="1"/>
</dbReference>
<organism evidence="2 3">
    <name type="scientific">Dongia sedimenti</name>
    <dbReference type="NCBI Taxonomy" id="3064282"/>
    <lineage>
        <taxon>Bacteria</taxon>
        <taxon>Pseudomonadati</taxon>
        <taxon>Pseudomonadota</taxon>
        <taxon>Alphaproteobacteria</taxon>
        <taxon>Rhodospirillales</taxon>
        <taxon>Dongiaceae</taxon>
        <taxon>Dongia</taxon>
    </lineage>
</organism>
<dbReference type="EC" id="2.7.7.33" evidence="2"/>
<accession>A0ABU0YHG9</accession>
<dbReference type="EMBL" id="JAUYVI010000002">
    <property type="protein sequence ID" value="MDQ7247171.1"/>
    <property type="molecule type" value="Genomic_DNA"/>
</dbReference>
<keyword evidence="2" id="KW-0808">Transferase</keyword>
<dbReference type="Gene3D" id="3.90.550.10">
    <property type="entry name" value="Spore Coat Polysaccharide Biosynthesis Protein SpsA, Chain A"/>
    <property type="match status" value="1"/>
</dbReference>
<comment type="caution">
    <text evidence="2">The sequence shown here is derived from an EMBL/GenBank/DDBJ whole genome shotgun (WGS) entry which is preliminary data.</text>
</comment>
<name>A0ABU0YHG9_9PROT</name>
<dbReference type="GO" id="GO:0047343">
    <property type="term" value="F:glucose-1-phosphate cytidylyltransferase activity"/>
    <property type="evidence" value="ECO:0007669"/>
    <property type="project" value="UniProtKB-EC"/>
</dbReference>
<proteinExistence type="predicted"/>
<feature type="domain" description="Nucleotidyl transferase" evidence="1">
    <location>
        <begin position="8"/>
        <end position="236"/>
    </location>
</feature>
<evidence type="ECO:0000313" key="2">
    <source>
        <dbReference type="EMBL" id="MDQ7247171.1"/>
    </source>
</evidence>
<dbReference type="NCBIfam" id="TIGR02623">
    <property type="entry name" value="G1P_cyt_trans"/>
    <property type="match status" value="1"/>
</dbReference>
<evidence type="ECO:0000259" key="1">
    <source>
        <dbReference type="Pfam" id="PF00483"/>
    </source>
</evidence>
<reference evidence="3" key="1">
    <citation type="submission" date="2023-08" db="EMBL/GenBank/DDBJ databases">
        <title>Rhodospirillaceae gen. nov., a novel taxon isolated from the Yangtze River Yuezi River estuary sludge.</title>
        <authorList>
            <person name="Ruan L."/>
        </authorList>
    </citation>
    <scope>NUCLEOTIDE SEQUENCE [LARGE SCALE GENOMIC DNA]</scope>
    <source>
        <strain evidence="3">R-7</strain>
    </source>
</reference>
<dbReference type="InterPro" id="IPR005835">
    <property type="entry name" value="NTP_transferase_dom"/>
</dbReference>
<dbReference type="SUPFAM" id="SSF53448">
    <property type="entry name" value="Nucleotide-diphospho-sugar transferases"/>
    <property type="match status" value="1"/>
</dbReference>
<protein>
    <submittedName>
        <fullName evidence="2">Glucose-1-phosphate cytidylyltransferase</fullName>
        <ecNumber evidence="2">2.7.7.33</ecNumber>
    </submittedName>
</protein>
<evidence type="ECO:0000313" key="3">
    <source>
        <dbReference type="Proteomes" id="UP001230156"/>
    </source>
</evidence>
<dbReference type="Pfam" id="PF00483">
    <property type="entry name" value="NTP_transferase"/>
    <property type="match status" value="1"/>
</dbReference>
<dbReference type="InterPro" id="IPR013446">
    <property type="entry name" value="G1P_cyt_trans-like"/>
</dbReference>
<dbReference type="Proteomes" id="UP001230156">
    <property type="component" value="Unassembled WGS sequence"/>
</dbReference>
<gene>
    <name evidence="2" type="primary">rfbF</name>
    <name evidence="2" type="ORF">Q8A70_05820</name>
</gene>
<keyword evidence="2" id="KW-0548">Nucleotidyltransferase</keyword>
<dbReference type="InterPro" id="IPR046981">
    <property type="entry name" value="G1P_cyt_trans"/>
</dbReference>
<sequence length="261" mass="29625">MNLHEMEAVILCGGQGTRLREETEFKPKPMVEIGGRPILWHIMQRYAKYGVRRFVLCLGYKGEMIRDYFLQYRYRNADVVVSLRWNDVQIIGQEPAEDWEVVLADTGQDTMTGGRLKRAMKHVKGERFFATYGDGVADVDVGALLKCHMDGKRLATVTAVHPSSRYGEINVDQGSVADFMEKPQVNDGWINGGYFVFEKQAFADVATDPGVVLENDVLPKIVQQKQLTAYHHDGFWQCMDTYRETLLLNALVSQGKAPWLS</sequence>
<dbReference type="RefSeq" id="WP_379954575.1">
    <property type="nucleotide sequence ID" value="NZ_JAUYVI010000002.1"/>
</dbReference>
<keyword evidence="3" id="KW-1185">Reference proteome</keyword>